<comment type="subcellular location">
    <subcellularLocation>
        <location evidence="1">Nucleus</location>
    </subcellularLocation>
</comment>
<dbReference type="GO" id="GO:0000785">
    <property type="term" value="C:chromatin"/>
    <property type="evidence" value="ECO:0007669"/>
    <property type="project" value="TreeGrafter"/>
</dbReference>
<evidence type="ECO:0000256" key="2">
    <source>
        <dbReference type="ARBA" id="ARBA00022723"/>
    </source>
</evidence>
<dbReference type="InterPro" id="IPR007219">
    <property type="entry name" value="XnlR_reg_dom"/>
</dbReference>
<dbReference type="AlphaFoldDB" id="A0A167SBR0"/>
<keyword evidence="6" id="KW-0539">Nucleus</keyword>
<gene>
    <name evidence="9" type="ORF">ISF_06395</name>
</gene>
<feature type="domain" description="Xylanolytic transcriptional activator regulatory" evidence="8">
    <location>
        <begin position="287"/>
        <end position="539"/>
    </location>
</feature>
<dbReference type="InterPro" id="IPR051059">
    <property type="entry name" value="VerF-like"/>
</dbReference>
<dbReference type="RefSeq" id="XP_018702976.1">
    <property type="nucleotide sequence ID" value="XM_018849999.1"/>
</dbReference>
<evidence type="ECO:0000256" key="6">
    <source>
        <dbReference type="ARBA" id="ARBA00023242"/>
    </source>
</evidence>
<dbReference type="GO" id="GO:0006351">
    <property type="term" value="P:DNA-templated transcription"/>
    <property type="evidence" value="ECO:0007669"/>
    <property type="project" value="InterPro"/>
</dbReference>
<dbReference type="STRING" id="1081104.A0A167SBR0"/>
<comment type="caution">
    <text evidence="9">The sequence shown here is derived from an EMBL/GenBank/DDBJ whole genome shotgun (WGS) entry which is preliminary data.</text>
</comment>
<keyword evidence="10" id="KW-1185">Reference proteome</keyword>
<dbReference type="GO" id="GO:0000978">
    <property type="term" value="F:RNA polymerase II cis-regulatory region sequence-specific DNA binding"/>
    <property type="evidence" value="ECO:0007669"/>
    <property type="project" value="InterPro"/>
</dbReference>
<protein>
    <submittedName>
        <fullName evidence="9">Transcription factor</fullName>
    </submittedName>
</protein>
<dbReference type="GO" id="GO:0005634">
    <property type="term" value="C:nucleus"/>
    <property type="evidence" value="ECO:0007669"/>
    <property type="project" value="UniProtKB-SubCell"/>
</dbReference>
<keyword evidence="5" id="KW-0862">Zinc</keyword>
<organism evidence="9 10">
    <name type="scientific">Cordyceps fumosorosea (strain ARSEF 2679)</name>
    <name type="common">Isaria fumosorosea</name>
    <dbReference type="NCBI Taxonomy" id="1081104"/>
    <lineage>
        <taxon>Eukaryota</taxon>
        <taxon>Fungi</taxon>
        <taxon>Dikarya</taxon>
        <taxon>Ascomycota</taxon>
        <taxon>Pezizomycotina</taxon>
        <taxon>Sordariomycetes</taxon>
        <taxon>Hypocreomycetidae</taxon>
        <taxon>Hypocreales</taxon>
        <taxon>Cordycipitaceae</taxon>
        <taxon>Cordyceps</taxon>
    </lineage>
</organism>
<sequence length="818" mass="91197">MDIRDLLVRHEKLVHLNDASSKENNARPRPSSSSASSHKPSLSDGHVEADTMNMHRTTLPPVGPPPPQQMYHPQPPMPNNVQPMQQSMQQDHAMKSRMAACNLDVLSDAALASEVNSMAPMMSSIPQQPTSHARGKSFGQVMPQFGERQPQDQTHSMPSFAQPPAPQPAYDDYNVFLDDFSFAAPHFLPPHFEPDQPMNMWTRSPATMNQRMASKPVSAMPSRIGSLGPDTRDATEFAGDTSRPSPLRISNADYAVIKKKIDEFSSVLPSDFAFPSRHTLTRFVEGYISGFHDLLPVLHLPTLSPAVIAPELLLAILAVGAQYRFESNRGYALWYAAKAVALEQIRRRRNLDIHAPLSNAAMYSPHSTRPSPTSGYRNSFGSGQSERPSTHDGHRDSVRSSLNTPQARLETIQALLLLFAVGLWGIKTILHESLSLQSNLSILIREEGLHMNASQASIADWETWIQREGALRTKLIAFCFFNLCSMTYDMPPALLTSEVHLFLPLTARLWRAETAWQWQELRQTTPLVEITLHEAFSKFFGANNAVLPSELSSLGHYVLIHALIQHVYLLKQTSFAAGLTYDIQRTLRPEDVEQGSQALRMWHTSFEQRHQLLAAERGHYGSTDTMTGGSLVYNATALLRLAYIRLYTDTPPSRALQTRDSMLIASAMHSTPGLPRNLRVQRAVFQATHALSMLVKVGVNYVAKAKSTEWSIQHSLCNFECAILVAKWLMSLACIGPQDAPASEEEMSLLETVRRMVDETEFAISQRESNVSDAIKLRQLASAVVRLWSETFKGTHIFDMVKTMGDSLDGYANLVEKS</sequence>
<name>A0A167SBR0_CORFA</name>
<evidence type="ECO:0000256" key="7">
    <source>
        <dbReference type="SAM" id="MobiDB-lite"/>
    </source>
</evidence>
<evidence type="ECO:0000313" key="10">
    <source>
        <dbReference type="Proteomes" id="UP000076744"/>
    </source>
</evidence>
<reference evidence="9 10" key="1">
    <citation type="journal article" date="2016" name="Genome Biol. Evol.">
        <title>Divergent and convergent evolution of fungal pathogenicity.</title>
        <authorList>
            <person name="Shang Y."/>
            <person name="Xiao G."/>
            <person name="Zheng P."/>
            <person name="Cen K."/>
            <person name="Zhan S."/>
            <person name="Wang C."/>
        </authorList>
    </citation>
    <scope>NUCLEOTIDE SEQUENCE [LARGE SCALE GENOMIC DNA]</scope>
    <source>
        <strain evidence="9 10">ARSEF 2679</strain>
    </source>
</reference>
<evidence type="ECO:0000256" key="3">
    <source>
        <dbReference type="ARBA" id="ARBA00022737"/>
    </source>
</evidence>
<proteinExistence type="predicted"/>
<feature type="compositionally biased region" description="Basic and acidic residues" evidence="7">
    <location>
        <begin position="388"/>
        <end position="398"/>
    </location>
</feature>
<dbReference type="PANTHER" id="PTHR40626:SF10">
    <property type="entry name" value="C2H2-TYPE DOMAIN-CONTAINING PROTEIN"/>
    <property type="match status" value="1"/>
</dbReference>
<evidence type="ECO:0000313" key="9">
    <source>
        <dbReference type="EMBL" id="OAA59460.1"/>
    </source>
</evidence>
<evidence type="ECO:0000259" key="8">
    <source>
        <dbReference type="Pfam" id="PF04082"/>
    </source>
</evidence>
<dbReference type="GeneID" id="30022687"/>
<dbReference type="Pfam" id="PF04082">
    <property type="entry name" value="Fungal_trans"/>
    <property type="match status" value="1"/>
</dbReference>
<feature type="compositionally biased region" description="Polar residues" evidence="7">
    <location>
        <begin position="365"/>
        <end position="387"/>
    </location>
</feature>
<evidence type="ECO:0000256" key="1">
    <source>
        <dbReference type="ARBA" id="ARBA00004123"/>
    </source>
</evidence>
<dbReference type="CDD" id="cd12148">
    <property type="entry name" value="fungal_TF_MHR"/>
    <property type="match status" value="1"/>
</dbReference>
<feature type="region of interest" description="Disordered" evidence="7">
    <location>
        <begin position="362"/>
        <end position="402"/>
    </location>
</feature>
<dbReference type="PANTHER" id="PTHR40626">
    <property type="entry name" value="MIP31509P"/>
    <property type="match status" value="1"/>
</dbReference>
<feature type="compositionally biased region" description="Basic and acidic residues" evidence="7">
    <location>
        <begin position="16"/>
        <end position="26"/>
    </location>
</feature>
<dbReference type="Proteomes" id="UP000076744">
    <property type="component" value="Unassembled WGS sequence"/>
</dbReference>
<feature type="compositionally biased region" description="Low complexity" evidence="7">
    <location>
        <begin position="27"/>
        <end position="37"/>
    </location>
</feature>
<keyword evidence="4" id="KW-0863">Zinc-finger</keyword>
<feature type="compositionally biased region" description="Pro residues" evidence="7">
    <location>
        <begin position="61"/>
        <end position="78"/>
    </location>
</feature>
<evidence type="ECO:0000256" key="5">
    <source>
        <dbReference type="ARBA" id="ARBA00022833"/>
    </source>
</evidence>
<dbReference type="GO" id="GO:0008270">
    <property type="term" value="F:zinc ion binding"/>
    <property type="evidence" value="ECO:0007669"/>
    <property type="project" value="UniProtKB-KW"/>
</dbReference>
<dbReference type="OrthoDB" id="654211at2759"/>
<dbReference type="GO" id="GO:0000981">
    <property type="term" value="F:DNA-binding transcription factor activity, RNA polymerase II-specific"/>
    <property type="evidence" value="ECO:0007669"/>
    <property type="project" value="InterPro"/>
</dbReference>
<dbReference type="EMBL" id="AZHB01000016">
    <property type="protein sequence ID" value="OAA59460.1"/>
    <property type="molecule type" value="Genomic_DNA"/>
</dbReference>
<accession>A0A167SBR0</accession>
<keyword evidence="2" id="KW-0479">Metal-binding</keyword>
<keyword evidence="3" id="KW-0677">Repeat</keyword>
<feature type="region of interest" description="Disordered" evidence="7">
    <location>
        <begin position="147"/>
        <end position="167"/>
    </location>
</feature>
<evidence type="ECO:0000256" key="4">
    <source>
        <dbReference type="ARBA" id="ARBA00022771"/>
    </source>
</evidence>
<feature type="region of interest" description="Disordered" evidence="7">
    <location>
        <begin position="16"/>
        <end position="85"/>
    </location>
</feature>